<dbReference type="InterPro" id="IPR027417">
    <property type="entry name" value="P-loop_NTPase"/>
</dbReference>
<dbReference type="InterPro" id="IPR051191">
    <property type="entry name" value="DCAF12"/>
</dbReference>
<accession>A0A7I8V722</accession>
<reference evidence="2 3" key="1">
    <citation type="submission" date="2020-08" db="EMBL/GenBank/DDBJ databases">
        <authorList>
            <person name="Hejnol A."/>
        </authorList>
    </citation>
    <scope>NUCLEOTIDE SEQUENCE [LARGE SCALE GENOMIC DNA]</scope>
</reference>
<keyword evidence="1" id="KW-0677">Repeat</keyword>
<dbReference type="Proteomes" id="UP000549394">
    <property type="component" value="Unassembled WGS sequence"/>
</dbReference>
<comment type="caution">
    <text evidence="2">The sequence shown here is derived from an EMBL/GenBank/DDBJ whole genome shotgun (WGS) entry which is preliminary data.</text>
</comment>
<gene>
    <name evidence="2" type="ORF">DGYR_LOCUS636</name>
</gene>
<dbReference type="GO" id="GO:0080008">
    <property type="term" value="C:Cul4-RING E3 ubiquitin ligase complex"/>
    <property type="evidence" value="ECO:0007669"/>
    <property type="project" value="TreeGrafter"/>
</dbReference>
<name>A0A7I8V722_9ANNE</name>
<sequence>MDDISQDIQEKYEWLYGSSITFMEVLHAAYRNKNPNAAFFIRDSSFLKELPSDLNHRFRQDDEFSRRQIQLYKENVKKRFPDQVFTYKPEVESVDKTSSQVKLTNLEEFSNQVLTFFKSAISKIYPLEEVQPEVEVTLMDKLEEEQNLFIDYKTELVFGRQIEIDKLKDCSNDNFQKDCLSEYGGKNDDKSYEELKEKFKSSDDDELLKLILAEPGMGKSAVLAKLVQKIQENDENDLFYHFVPVSATTRESSIIIKRMLSFFIKDEKELKILEEKLPEEMIISLLAYLRKNPVKKRTYILIDAVNEVIINYCMLLDLYNSLLKMRSSGSHEHLNWLPPTFPKNIHCLVSCNTVHQHTLRKLAAKQPLVFSLTPLDKESVLNIIDYYLGMFNKKLDSHQKQLLSENDGASTPLWLRLACEELRIYGDFNTLSKKIELLPNDLKTLIEDILKRLQTEAAIENRKALNGTLCLLYAARTGLSEDDIPVLLGSENEPIAPLVWAETRRLLKQFLRIIYETRTGYERIDFIHDSVRLAVKSVLLPESKDTIKWHYKLANFLLNDAKKAPFSVDEIPYHLEASYQRGKLLDFMRKNPLSQRIPTYDRAQYVNNLKCTSFVHSNLSKVKSHSEIEMTVCHICQTGMKGGLNPIFNRPTEACYICGQWLGSGHLNKNKIYMCMQHSNMYRHNCVLCNSFQGSMKQKDNNLYVCHQCTFGYKYNLCNYLDTTNESVEES</sequence>
<evidence type="ECO:0000313" key="2">
    <source>
        <dbReference type="EMBL" id="CAD5111323.1"/>
    </source>
</evidence>
<dbReference type="PANTHER" id="PTHR19860">
    <property type="entry name" value="DDB1- AND CUL4-ASSOCIATED FACTOR 12-RELATED"/>
    <property type="match status" value="1"/>
</dbReference>
<dbReference type="PANTHER" id="PTHR19860:SF42">
    <property type="entry name" value="RING-TYPE DOMAIN-CONTAINING PROTEIN"/>
    <property type="match status" value="1"/>
</dbReference>
<dbReference type="AlphaFoldDB" id="A0A7I8V722"/>
<evidence type="ECO:0000313" key="3">
    <source>
        <dbReference type="Proteomes" id="UP000549394"/>
    </source>
</evidence>
<dbReference type="SUPFAM" id="SSF52540">
    <property type="entry name" value="P-loop containing nucleoside triphosphate hydrolases"/>
    <property type="match status" value="1"/>
</dbReference>
<proteinExistence type="predicted"/>
<evidence type="ECO:0000256" key="1">
    <source>
        <dbReference type="ARBA" id="ARBA00022737"/>
    </source>
</evidence>
<dbReference type="EMBL" id="CAJFCJ010000001">
    <property type="protein sequence ID" value="CAD5111323.1"/>
    <property type="molecule type" value="Genomic_DNA"/>
</dbReference>
<keyword evidence="3" id="KW-1185">Reference proteome</keyword>
<organism evidence="2 3">
    <name type="scientific">Dimorphilus gyrociliatus</name>
    <dbReference type="NCBI Taxonomy" id="2664684"/>
    <lineage>
        <taxon>Eukaryota</taxon>
        <taxon>Metazoa</taxon>
        <taxon>Spiralia</taxon>
        <taxon>Lophotrochozoa</taxon>
        <taxon>Annelida</taxon>
        <taxon>Polychaeta</taxon>
        <taxon>Polychaeta incertae sedis</taxon>
        <taxon>Dinophilidae</taxon>
        <taxon>Dimorphilus</taxon>
    </lineage>
</organism>
<dbReference type="OrthoDB" id="2325716at2759"/>
<dbReference type="Gene3D" id="3.40.50.300">
    <property type="entry name" value="P-loop containing nucleotide triphosphate hydrolases"/>
    <property type="match status" value="1"/>
</dbReference>
<protein>
    <submittedName>
        <fullName evidence="2">DgyrCDS638</fullName>
    </submittedName>
</protein>